<evidence type="ECO:0000313" key="5">
    <source>
        <dbReference type="Proteomes" id="UP001146019"/>
    </source>
</evidence>
<keyword evidence="4" id="KW-0223">Dioxygenase</keyword>
<reference evidence="4" key="1">
    <citation type="submission" date="2022-11" db="EMBL/GenBank/DDBJ databases">
        <title>Biodiversity and phylogenetic relationships of bacteria.</title>
        <authorList>
            <person name="Machado R.A.R."/>
            <person name="Bhat A."/>
            <person name="Loulou A."/>
            <person name="Kallel S."/>
        </authorList>
    </citation>
    <scope>NUCLEOTIDE SEQUENCE</scope>
    <source>
        <strain evidence="4">A-IN1</strain>
    </source>
</reference>
<name>A0A9X3DUZ7_9GAMM</name>
<proteinExistence type="predicted"/>
<comment type="caution">
    <text evidence="4">The sequence shown here is derived from an EMBL/GenBank/DDBJ whole genome shotgun (WGS) entry which is preliminary data.</text>
</comment>
<dbReference type="Pfam" id="PF05721">
    <property type="entry name" value="PhyH"/>
    <property type="match status" value="1"/>
</dbReference>
<keyword evidence="5" id="KW-1185">Reference proteome</keyword>
<dbReference type="PANTHER" id="PTHR20883">
    <property type="entry name" value="PHYTANOYL-COA DIOXYGENASE DOMAIN CONTAINING 1"/>
    <property type="match status" value="1"/>
</dbReference>
<feature type="compositionally biased region" description="Basic and acidic residues" evidence="3">
    <location>
        <begin position="1"/>
        <end position="16"/>
    </location>
</feature>
<dbReference type="EMBL" id="JAPKMY010000006">
    <property type="protein sequence ID" value="MCX5468616.1"/>
    <property type="molecule type" value="Genomic_DNA"/>
</dbReference>
<evidence type="ECO:0000256" key="3">
    <source>
        <dbReference type="SAM" id="MobiDB-lite"/>
    </source>
</evidence>
<evidence type="ECO:0000256" key="1">
    <source>
        <dbReference type="ARBA" id="ARBA00022723"/>
    </source>
</evidence>
<dbReference type="AlphaFoldDB" id="A0A9X3DUZ7"/>
<dbReference type="RefSeq" id="WP_266130733.1">
    <property type="nucleotide sequence ID" value="NZ_JAPKMY010000006.1"/>
</dbReference>
<keyword evidence="1" id="KW-0479">Metal-binding</keyword>
<dbReference type="InterPro" id="IPR008775">
    <property type="entry name" value="Phytyl_CoA_dOase-like"/>
</dbReference>
<dbReference type="GO" id="GO:0005506">
    <property type="term" value="F:iron ion binding"/>
    <property type="evidence" value="ECO:0007669"/>
    <property type="project" value="UniProtKB-ARBA"/>
</dbReference>
<dbReference type="GO" id="GO:0016706">
    <property type="term" value="F:2-oxoglutarate-dependent dioxygenase activity"/>
    <property type="evidence" value="ECO:0007669"/>
    <property type="project" value="UniProtKB-ARBA"/>
</dbReference>
<accession>A0A9X3DUZ7</accession>
<feature type="region of interest" description="Disordered" evidence="3">
    <location>
        <begin position="1"/>
        <end position="31"/>
    </location>
</feature>
<evidence type="ECO:0000313" key="4">
    <source>
        <dbReference type="EMBL" id="MCX5468616.1"/>
    </source>
</evidence>
<dbReference type="PANTHER" id="PTHR20883:SF15">
    <property type="entry name" value="PHYTANOYL-COA DIOXYGENASE DOMAIN-CONTAINING PROTEIN 1"/>
    <property type="match status" value="1"/>
</dbReference>
<dbReference type="SUPFAM" id="SSF51197">
    <property type="entry name" value="Clavaminate synthase-like"/>
    <property type="match status" value="1"/>
</dbReference>
<dbReference type="Proteomes" id="UP001146019">
    <property type="component" value="Unassembled WGS sequence"/>
</dbReference>
<gene>
    <name evidence="4" type="ORF">OSH00_12815</name>
</gene>
<keyword evidence="2" id="KW-0408">Iron</keyword>
<sequence>MSERLDIHKYNQQDHAKTHRQLQSGSERNTSEIERDFETLMRDGYVIINHLIPKEICSKIKQEGLALLNQTGRNSFEGHQTQRVYNVLSKTRMTDQLAVHPRILGLMDRLFEPGFLLSQSQMINILPEEVAQHLHYDDAFYRLPRPRQPLGAASIWAIDDFTEDNGATVIIPQSHLWGSDRIAQSAEAIPAIMPAGSVVFFLGTTWHGGGENHSKASRFAVTHQYCEAYVRQQENYLLELSKETVKLLSPELQALVGYSIYPPFMGMVNGMHPLRTLEQ</sequence>
<evidence type="ECO:0000256" key="2">
    <source>
        <dbReference type="ARBA" id="ARBA00023004"/>
    </source>
</evidence>
<protein>
    <submittedName>
        <fullName evidence="4">Phytanoyl-CoA dioxygenase family protein</fullName>
    </submittedName>
</protein>
<organism evidence="4 5">
    <name type="scientific">Acinetobacter nematophilus</name>
    <dbReference type="NCBI Taxonomy" id="2994642"/>
    <lineage>
        <taxon>Bacteria</taxon>
        <taxon>Pseudomonadati</taxon>
        <taxon>Pseudomonadota</taxon>
        <taxon>Gammaproteobacteria</taxon>
        <taxon>Moraxellales</taxon>
        <taxon>Moraxellaceae</taxon>
        <taxon>Acinetobacter</taxon>
    </lineage>
</organism>
<dbReference type="Gene3D" id="2.60.120.620">
    <property type="entry name" value="q2cbj1_9rhob like domain"/>
    <property type="match status" value="1"/>
</dbReference>
<keyword evidence="4" id="KW-0560">Oxidoreductase</keyword>